<keyword evidence="2" id="KW-0663">Pyridoxal phosphate</keyword>
<dbReference type="InterPro" id="IPR004839">
    <property type="entry name" value="Aminotransferase_I/II_large"/>
</dbReference>
<reference evidence="6" key="1">
    <citation type="journal article" date="2014" name="Sci. Data">
        <title>Genomes of diverse isolates of the marine cyanobacterium Prochlorococcus.</title>
        <authorList>
            <person name="Biller S."/>
            <person name="Berube P."/>
            <person name="Thompson J."/>
            <person name="Kelly L."/>
            <person name="Roggensack S."/>
            <person name="Awad L."/>
            <person name="Roache-Johnson K."/>
            <person name="Ding H."/>
            <person name="Giovannoni S.J."/>
            <person name="Moore L.R."/>
            <person name="Chisholm S.W."/>
        </authorList>
    </citation>
    <scope>NUCLEOTIDE SEQUENCE [LARGE SCALE GENOMIC DNA]</scope>
    <source>
        <strain evidence="6">MIT 9201</strain>
    </source>
</reference>
<keyword evidence="3" id="KW-0808">Transferase</keyword>
<dbReference type="PANTHER" id="PTHR42885">
    <property type="entry name" value="HISTIDINOL-PHOSPHATE AMINOTRANSFERASE-RELATED"/>
    <property type="match status" value="1"/>
</dbReference>
<dbReference type="InterPro" id="IPR015422">
    <property type="entry name" value="PyrdxlP-dep_Trfase_small"/>
</dbReference>
<keyword evidence="5" id="KW-0456">Lyase</keyword>
<dbReference type="InterPro" id="IPR015424">
    <property type="entry name" value="PyrdxlP-dep_Trfase"/>
</dbReference>
<feature type="domain" description="Aminotransferase class I/classII large" evidence="4">
    <location>
        <begin position="47"/>
        <end position="368"/>
    </location>
</feature>
<dbReference type="Pfam" id="PF00155">
    <property type="entry name" value="Aminotran_1_2"/>
    <property type="match status" value="1"/>
</dbReference>
<dbReference type="EMBL" id="JNAL01000018">
    <property type="protein sequence ID" value="KGF94582.1"/>
    <property type="molecule type" value="Genomic_DNA"/>
</dbReference>
<comment type="cofactor">
    <cofactor evidence="1 3">
        <name>pyridoxal 5'-phosphate</name>
        <dbReference type="ChEBI" id="CHEBI:597326"/>
    </cofactor>
</comment>
<dbReference type="CDD" id="cd00609">
    <property type="entry name" value="AAT_like"/>
    <property type="match status" value="1"/>
</dbReference>
<sequence>MNKSEPNDYSKEALQISNSQHGGNVYTNAKKLNLLPSEIIDASASLVPFDPPQILIDSLNKEIKNLGFRYYPDRNLSDLKEIIGKFHGINPENILPGNGASELITWAGYEASKYGKSCVPAPSFLDYERSLNCWNSNLIHCELPKNWNNIFPQSFPLHPRGDVIWITNPHNPTGQLWGKNSLEEIVKKYKLVICDEAFLSITPNGERESLIPLTQKYDNLLVLRSLTKIFNIPGLRLGYVIGSSKKLKQWNINRDPWPLNSFAIKAGIDLLSNKKFYEKWIKQIHRWINIERERVFEKLSKIENLKVHNSSTNFFLIESKTSLSPNIKYLENKGILLRECTSFRFLDEKWARISLQSKKNNTLLCKEIHNSFKK</sequence>
<comment type="similarity">
    <text evidence="3">Belongs to the class-I pyridoxal-phosphate-dependent aminotransferase family.</text>
</comment>
<dbReference type="EC" id="2.6.1.-" evidence="3"/>
<dbReference type="eggNOG" id="COG0079">
    <property type="taxonomic scope" value="Bacteria"/>
</dbReference>
<dbReference type="GO" id="GO:0016829">
    <property type="term" value="F:lyase activity"/>
    <property type="evidence" value="ECO:0007669"/>
    <property type="project" value="UniProtKB-KW"/>
</dbReference>
<evidence type="ECO:0000256" key="1">
    <source>
        <dbReference type="ARBA" id="ARBA00001933"/>
    </source>
</evidence>
<evidence type="ECO:0000256" key="3">
    <source>
        <dbReference type="RuleBase" id="RU000481"/>
    </source>
</evidence>
<evidence type="ECO:0000313" key="5">
    <source>
        <dbReference type="EMBL" id="KGF94582.1"/>
    </source>
</evidence>
<comment type="caution">
    <text evidence="5">The sequence shown here is derived from an EMBL/GenBank/DDBJ whole genome shotgun (WGS) entry which is preliminary data.</text>
</comment>
<evidence type="ECO:0000259" key="4">
    <source>
        <dbReference type="Pfam" id="PF00155"/>
    </source>
</evidence>
<dbReference type="PANTHER" id="PTHR42885:SF1">
    <property type="entry name" value="THREONINE-PHOSPHATE DECARBOXYLASE"/>
    <property type="match status" value="1"/>
</dbReference>
<dbReference type="SUPFAM" id="SSF53383">
    <property type="entry name" value="PLP-dependent transferases"/>
    <property type="match status" value="1"/>
</dbReference>
<organism evidence="5 6">
    <name type="scientific">Prochlorococcus marinus str. MIT 9201</name>
    <dbReference type="NCBI Taxonomy" id="93057"/>
    <lineage>
        <taxon>Bacteria</taxon>
        <taxon>Bacillati</taxon>
        <taxon>Cyanobacteriota</taxon>
        <taxon>Cyanophyceae</taxon>
        <taxon>Synechococcales</taxon>
        <taxon>Prochlorococcaceae</taxon>
        <taxon>Prochlorococcus</taxon>
    </lineage>
</organism>
<dbReference type="Proteomes" id="UP000030355">
    <property type="component" value="Unassembled WGS sequence"/>
</dbReference>
<accession>A0A0A1ZY92</accession>
<gene>
    <name evidence="5" type="ORF">EU95_1798</name>
</gene>
<dbReference type="Gene3D" id="3.40.640.10">
    <property type="entry name" value="Type I PLP-dependent aspartate aminotransferase-like (Major domain)"/>
    <property type="match status" value="1"/>
</dbReference>
<dbReference type="GO" id="GO:0030170">
    <property type="term" value="F:pyridoxal phosphate binding"/>
    <property type="evidence" value="ECO:0007669"/>
    <property type="project" value="InterPro"/>
</dbReference>
<dbReference type="InterPro" id="IPR015421">
    <property type="entry name" value="PyrdxlP-dep_Trfase_major"/>
</dbReference>
<dbReference type="AlphaFoldDB" id="A0A0A1ZY92"/>
<dbReference type="OrthoDB" id="9813612at2"/>
<dbReference type="Gene3D" id="3.90.1150.10">
    <property type="entry name" value="Aspartate Aminotransferase, domain 1"/>
    <property type="match status" value="1"/>
</dbReference>
<evidence type="ECO:0000256" key="2">
    <source>
        <dbReference type="ARBA" id="ARBA00022898"/>
    </source>
</evidence>
<dbReference type="RefSeq" id="WP_032522877.1">
    <property type="nucleotide sequence ID" value="NZ_CP138977.1"/>
</dbReference>
<dbReference type="PROSITE" id="PS00105">
    <property type="entry name" value="AA_TRANSFER_CLASS_1"/>
    <property type="match status" value="1"/>
</dbReference>
<evidence type="ECO:0000313" key="6">
    <source>
        <dbReference type="Proteomes" id="UP000030355"/>
    </source>
</evidence>
<dbReference type="GO" id="GO:0008483">
    <property type="term" value="F:transaminase activity"/>
    <property type="evidence" value="ECO:0007669"/>
    <property type="project" value="UniProtKB-KW"/>
</dbReference>
<name>A0A0A1ZY92_PROMR</name>
<protein>
    <recommendedName>
        <fullName evidence="3">Aminotransferase</fullName>
        <ecNumber evidence="3">2.6.1.-</ecNumber>
    </recommendedName>
</protein>
<proteinExistence type="inferred from homology"/>
<dbReference type="InterPro" id="IPR004838">
    <property type="entry name" value="NHTrfase_class1_PyrdxlP-BS"/>
</dbReference>
<keyword evidence="3" id="KW-0032">Aminotransferase</keyword>
<dbReference type="STRING" id="93057.EU95_1798"/>